<name>A0ABN3X5T2_9ACTN</name>
<organism evidence="2 3">
    <name type="scientific">Streptomyces enissocaesilis</name>
    <dbReference type="NCBI Taxonomy" id="332589"/>
    <lineage>
        <taxon>Bacteria</taxon>
        <taxon>Bacillati</taxon>
        <taxon>Actinomycetota</taxon>
        <taxon>Actinomycetes</taxon>
        <taxon>Kitasatosporales</taxon>
        <taxon>Streptomycetaceae</taxon>
        <taxon>Streptomyces</taxon>
        <taxon>Streptomyces rochei group</taxon>
    </lineage>
</organism>
<protein>
    <submittedName>
        <fullName evidence="2">Uncharacterized protein</fullName>
    </submittedName>
</protein>
<evidence type="ECO:0000256" key="1">
    <source>
        <dbReference type="SAM" id="MobiDB-lite"/>
    </source>
</evidence>
<feature type="region of interest" description="Disordered" evidence="1">
    <location>
        <begin position="44"/>
        <end position="85"/>
    </location>
</feature>
<gene>
    <name evidence="2" type="ORF">GCM10010446_24980</name>
</gene>
<evidence type="ECO:0000313" key="3">
    <source>
        <dbReference type="Proteomes" id="UP001500403"/>
    </source>
</evidence>
<keyword evidence="3" id="KW-1185">Reference proteome</keyword>
<reference evidence="2 3" key="1">
    <citation type="journal article" date="2019" name="Int. J. Syst. Evol. Microbiol.">
        <title>The Global Catalogue of Microorganisms (GCM) 10K type strain sequencing project: providing services to taxonomists for standard genome sequencing and annotation.</title>
        <authorList>
            <consortium name="The Broad Institute Genomics Platform"/>
            <consortium name="The Broad Institute Genome Sequencing Center for Infectious Disease"/>
            <person name="Wu L."/>
            <person name="Ma J."/>
        </authorList>
    </citation>
    <scope>NUCLEOTIDE SEQUENCE [LARGE SCALE GENOMIC DNA]</scope>
    <source>
        <strain evidence="2 3">JCM 9088</strain>
    </source>
</reference>
<feature type="compositionally biased region" description="Low complexity" evidence="1">
    <location>
        <begin position="60"/>
        <end position="70"/>
    </location>
</feature>
<proteinExistence type="predicted"/>
<dbReference type="Proteomes" id="UP001500403">
    <property type="component" value="Unassembled WGS sequence"/>
</dbReference>
<evidence type="ECO:0000313" key="2">
    <source>
        <dbReference type="EMBL" id="GAA2938593.1"/>
    </source>
</evidence>
<dbReference type="EMBL" id="BAAAUD010000023">
    <property type="protein sequence ID" value="GAA2938593.1"/>
    <property type="molecule type" value="Genomic_DNA"/>
</dbReference>
<comment type="caution">
    <text evidence="2">The sequence shown here is derived from an EMBL/GenBank/DDBJ whole genome shotgun (WGS) entry which is preliminary data.</text>
</comment>
<sequence>MRRTLQERPWISVRGIPQVCRREDLADLAAAGTPLGPEQAAVRLRAHRADRDHTARPGRNRPAPAASAGAGRHRGMGVVLRGLVR</sequence>
<accession>A0ABN3X5T2</accession>